<keyword evidence="1" id="KW-0812">Transmembrane</keyword>
<accession>A0A7J6QRJ5</accession>
<evidence type="ECO:0000313" key="3">
    <source>
        <dbReference type="Proteomes" id="UP000553632"/>
    </source>
</evidence>
<keyword evidence="3" id="KW-1185">Reference proteome</keyword>
<keyword evidence="1" id="KW-1133">Transmembrane helix</keyword>
<gene>
    <name evidence="2" type="ORF">FOZ63_013268</name>
</gene>
<sequence>MAITYLTLRFNWLYRTILAFSCAMVVVLSVLPPDGGGPVEEPFGVIADYPKGCNGGFGSTSASDVINILEGSCVYMMEGVDPDGVKKRGIGMIIKSYHPGGDPGDFGTFKLEMTAPDEDFGPQNISIEATGSTMLSLGNDEIYLNLYIDQGEVVPVGGERDRPAVRIRSRTLIFFEDAPSSKETGDRRKLYTRWYHIKGAAGVFGLYLYSPYVTADKASTYGNIFSATQTIYFDGLSRDRFDIR</sequence>
<dbReference type="Proteomes" id="UP000553632">
    <property type="component" value="Unassembled WGS sequence"/>
</dbReference>
<dbReference type="EMBL" id="JABANO010030847">
    <property type="protein sequence ID" value="KAF4711199.1"/>
    <property type="molecule type" value="Genomic_DNA"/>
</dbReference>
<feature type="transmembrane region" description="Helical" evidence="1">
    <location>
        <begin position="12"/>
        <end position="31"/>
    </location>
</feature>
<comment type="caution">
    <text evidence="2">The sequence shown here is derived from an EMBL/GenBank/DDBJ whole genome shotgun (WGS) entry which is preliminary data.</text>
</comment>
<feature type="non-terminal residue" evidence="2">
    <location>
        <position position="244"/>
    </location>
</feature>
<organism evidence="2 3">
    <name type="scientific">Perkinsus olseni</name>
    <name type="common">Perkinsus atlanticus</name>
    <dbReference type="NCBI Taxonomy" id="32597"/>
    <lineage>
        <taxon>Eukaryota</taxon>
        <taxon>Sar</taxon>
        <taxon>Alveolata</taxon>
        <taxon>Perkinsozoa</taxon>
        <taxon>Perkinsea</taxon>
        <taxon>Perkinsida</taxon>
        <taxon>Perkinsidae</taxon>
        <taxon>Perkinsus</taxon>
    </lineage>
</organism>
<protein>
    <submittedName>
        <fullName evidence="2">Uncharacterized protein</fullName>
    </submittedName>
</protein>
<reference evidence="2 3" key="1">
    <citation type="submission" date="2020-04" db="EMBL/GenBank/DDBJ databases">
        <title>Perkinsus olseni comparative genomics.</title>
        <authorList>
            <person name="Bogema D.R."/>
        </authorList>
    </citation>
    <scope>NUCLEOTIDE SEQUENCE [LARGE SCALE GENOMIC DNA]</scope>
    <source>
        <strain evidence="2 3">ATCC PRA-207</strain>
    </source>
</reference>
<name>A0A7J6QRJ5_PEROL</name>
<keyword evidence="1" id="KW-0472">Membrane</keyword>
<evidence type="ECO:0000313" key="2">
    <source>
        <dbReference type="EMBL" id="KAF4711199.1"/>
    </source>
</evidence>
<dbReference type="AlphaFoldDB" id="A0A7J6QRJ5"/>
<proteinExistence type="predicted"/>
<evidence type="ECO:0000256" key="1">
    <source>
        <dbReference type="SAM" id="Phobius"/>
    </source>
</evidence>